<dbReference type="OrthoDB" id="191139at2759"/>
<evidence type="ECO:0000313" key="9">
    <source>
        <dbReference type="Proteomes" id="UP001151699"/>
    </source>
</evidence>
<dbReference type="PRINTS" id="PR00080">
    <property type="entry name" value="SDRFAMILY"/>
</dbReference>
<comment type="pathway">
    <text evidence="1">Cofactor metabolism; retinol metabolism.</text>
</comment>
<protein>
    <recommendedName>
        <fullName evidence="2">NADP-retinol dehydrogenase</fullName>
        <ecNumber evidence="2">1.1.1.300</ecNumber>
    </recommendedName>
</protein>
<accession>A0A9Q0MMH5</accession>
<dbReference type="Gene3D" id="3.40.50.720">
    <property type="entry name" value="NAD(P)-binding Rossmann-like Domain"/>
    <property type="match status" value="1"/>
</dbReference>
<name>A0A9Q0MMH5_9DIPT</name>
<dbReference type="Pfam" id="PF00106">
    <property type="entry name" value="adh_short"/>
    <property type="match status" value="1"/>
</dbReference>
<reference evidence="8" key="1">
    <citation type="submission" date="2022-07" db="EMBL/GenBank/DDBJ databases">
        <authorList>
            <person name="Trinca V."/>
            <person name="Uliana J.V.C."/>
            <person name="Torres T.T."/>
            <person name="Ward R.J."/>
            <person name="Monesi N."/>
        </authorList>
    </citation>
    <scope>NUCLEOTIDE SEQUENCE</scope>
    <source>
        <strain evidence="8">HSMRA1968</strain>
        <tissue evidence="8">Whole embryos</tissue>
    </source>
</reference>
<dbReference type="PANTHER" id="PTHR43157">
    <property type="entry name" value="PHOSPHATIDYLINOSITOL-GLYCAN BIOSYNTHESIS CLASS F PROTEIN-RELATED"/>
    <property type="match status" value="1"/>
</dbReference>
<evidence type="ECO:0000256" key="6">
    <source>
        <dbReference type="ARBA" id="ARBA00050568"/>
    </source>
</evidence>
<evidence type="ECO:0000256" key="2">
    <source>
        <dbReference type="ARBA" id="ARBA00012852"/>
    </source>
</evidence>
<evidence type="ECO:0000256" key="7">
    <source>
        <dbReference type="RuleBase" id="RU000363"/>
    </source>
</evidence>
<gene>
    <name evidence="8" type="primary">RDH12_1</name>
    <name evidence="8" type="ORF">Bhyg_16901</name>
</gene>
<dbReference type="EMBL" id="WJQU01002015">
    <property type="protein sequence ID" value="KAJ6633432.1"/>
    <property type="molecule type" value="Genomic_DNA"/>
</dbReference>
<proteinExistence type="inferred from homology"/>
<dbReference type="PANTHER" id="PTHR43157:SF31">
    <property type="entry name" value="PHOSPHATIDYLINOSITOL-GLYCAN BIOSYNTHESIS CLASS F PROTEIN"/>
    <property type="match status" value="1"/>
</dbReference>
<dbReference type="FunFam" id="3.40.50.720:FF:000145">
    <property type="entry name" value="Retinol dehydrogenase 12"/>
    <property type="match status" value="1"/>
</dbReference>
<evidence type="ECO:0000256" key="5">
    <source>
        <dbReference type="ARBA" id="ARBA00023098"/>
    </source>
</evidence>
<dbReference type="InterPro" id="IPR002347">
    <property type="entry name" value="SDR_fam"/>
</dbReference>
<dbReference type="GO" id="GO:0052650">
    <property type="term" value="F:all-trans-retinol dehydrogenase (NADP+) activity"/>
    <property type="evidence" value="ECO:0007669"/>
    <property type="project" value="UniProtKB-EC"/>
</dbReference>
<keyword evidence="3" id="KW-0521">NADP</keyword>
<comment type="similarity">
    <text evidence="7">Belongs to the short-chain dehydrogenases/reductases (SDR) family.</text>
</comment>
<organism evidence="8 9">
    <name type="scientific">Pseudolycoriella hygida</name>
    <dbReference type="NCBI Taxonomy" id="35572"/>
    <lineage>
        <taxon>Eukaryota</taxon>
        <taxon>Metazoa</taxon>
        <taxon>Ecdysozoa</taxon>
        <taxon>Arthropoda</taxon>
        <taxon>Hexapoda</taxon>
        <taxon>Insecta</taxon>
        <taxon>Pterygota</taxon>
        <taxon>Neoptera</taxon>
        <taxon>Endopterygota</taxon>
        <taxon>Diptera</taxon>
        <taxon>Nematocera</taxon>
        <taxon>Sciaroidea</taxon>
        <taxon>Sciaridae</taxon>
        <taxon>Pseudolycoriella</taxon>
    </lineage>
</organism>
<dbReference type="SUPFAM" id="SSF51735">
    <property type="entry name" value="NAD(P)-binding Rossmann-fold domains"/>
    <property type="match status" value="1"/>
</dbReference>
<comment type="caution">
    <text evidence="8">The sequence shown here is derived from an EMBL/GenBank/DDBJ whole genome shotgun (WGS) entry which is preliminary data.</text>
</comment>
<evidence type="ECO:0000256" key="1">
    <source>
        <dbReference type="ARBA" id="ARBA00004891"/>
    </source>
</evidence>
<dbReference type="PRINTS" id="PR00081">
    <property type="entry name" value="GDHRDH"/>
</dbReference>
<evidence type="ECO:0000256" key="4">
    <source>
        <dbReference type="ARBA" id="ARBA00023002"/>
    </source>
</evidence>
<dbReference type="EC" id="1.1.1.300" evidence="2"/>
<dbReference type="AlphaFoldDB" id="A0A9Q0MMH5"/>
<evidence type="ECO:0000256" key="3">
    <source>
        <dbReference type="ARBA" id="ARBA00022857"/>
    </source>
</evidence>
<keyword evidence="9" id="KW-1185">Reference proteome</keyword>
<dbReference type="Proteomes" id="UP001151699">
    <property type="component" value="Unassembled WGS sequence"/>
</dbReference>
<sequence length="317" mass="35499">MTVVFTILYSNFDYIFRKYIQGGQFTKPIRIDGKVVIITGCNSGIGKEAVLDLAARGAHIHMACRDKTKCEEAKNEIIEKTGNTNIFNRELDLASLESIRNFAKKFIQEEKRLDILINNAGVMAIPKCLTKDGFEMQIGVNHMGHFLLTNLLLDLLKASSPSRIINISSIAHQWGSIDKDDLNSEKSYRKYKAYSQSKLANVLFTRALAKRLEGTAVTVNAVHPGIVKTKLGRYLSHSYIRDAVRPISQFFFKSPRSGAQTTLAVALDPELEKVTGKYFSDCKIKKEAAGARDDELAEWLWKTSDEWTKLSASTSPV</sequence>
<keyword evidence="5" id="KW-0443">Lipid metabolism</keyword>
<evidence type="ECO:0000313" key="8">
    <source>
        <dbReference type="EMBL" id="KAJ6633432.1"/>
    </source>
</evidence>
<keyword evidence="4" id="KW-0560">Oxidoreductase</keyword>
<dbReference type="InterPro" id="IPR036291">
    <property type="entry name" value="NAD(P)-bd_dom_sf"/>
</dbReference>
<comment type="catalytic activity">
    <reaction evidence="6">
        <text>all-trans-retinol + NADP(+) = all-trans-retinal + NADPH + H(+)</text>
        <dbReference type="Rhea" id="RHEA:25033"/>
        <dbReference type="ChEBI" id="CHEBI:15378"/>
        <dbReference type="ChEBI" id="CHEBI:17336"/>
        <dbReference type="ChEBI" id="CHEBI:17898"/>
        <dbReference type="ChEBI" id="CHEBI:57783"/>
        <dbReference type="ChEBI" id="CHEBI:58349"/>
        <dbReference type="EC" id="1.1.1.300"/>
    </reaction>
</comment>